<accession>A0ABS8SIX7</accession>
<evidence type="ECO:0000313" key="1">
    <source>
        <dbReference type="EMBL" id="MCD7458811.1"/>
    </source>
</evidence>
<feature type="non-terminal residue" evidence="1">
    <location>
        <position position="51"/>
    </location>
</feature>
<gene>
    <name evidence="1" type="ORF">HAX54_039277</name>
</gene>
<organism evidence="1 2">
    <name type="scientific">Datura stramonium</name>
    <name type="common">Jimsonweed</name>
    <name type="synonym">Common thornapple</name>
    <dbReference type="NCBI Taxonomy" id="4076"/>
    <lineage>
        <taxon>Eukaryota</taxon>
        <taxon>Viridiplantae</taxon>
        <taxon>Streptophyta</taxon>
        <taxon>Embryophyta</taxon>
        <taxon>Tracheophyta</taxon>
        <taxon>Spermatophyta</taxon>
        <taxon>Magnoliopsida</taxon>
        <taxon>eudicotyledons</taxon>
        <taxon>Gunneridae</taxon>
        <taxon>Pentapetalae</taxon>
        <taxon>asterids</taxon>
        <taxon>lamiids</taxon>
        <taxon>Solanales</taxon>
        <taxon>Solanaceae</taxon>
        <taxon>Solanoideae</taxon>
        <taxon>Datureae</taxon>
        <taxon>Datura</taxon>
    </lineage>
</organism>
<proteinExistence type="predicted"/>
<sequence length="51" mass="6103">MSKAGRVKLYSRKRWTQGERLVEKESCWRSVFLKFSVQAWTLQIFAICGRH</sequence>
<evidence type="ECO:0000313" key="2">
    <source>
        <dbReference type="Proteomes" id="UP000823775"/>
    </source>
</evidence>
<name>A0ABS8SIX7_DATST</name>
<comment type="caution">
    <text evidence="1">The sequence shown here is derived from an EMBL/GenBank/DDBJ whole genome shotgun (WGS) entry which is preliminary data.</text>
</comment>
<keyword evidence="2" id="KW-1185">Reference proteome</keyword>
<reference evidence="1 2" key="1">
    <citation type="journal article" date="2021" name="BMC Genomics">
        <title>Datura genome reveals duplications of psychoactive alkaloid biosynthetic genes and high mutation rate following tissue culture.</title>
        <authorList>
            <person name="Rajewski A."/>
            <person name="Carter-House D."/>
            <person name="Stajich J."/>
            <person name="Litt A."/>
        </authorList>
    </citation>
    <scope>NUCLEOTIDE SEQUENCE [LARGE SCALE GENOMIC DNA]</scope>
    <source>
        <strain evidence="1">AR-01</strain>
    </source>
</reference>
<dbReference type="EMBL" id="JACEIK010000543">
    <property type="protein sequence ID" value="MCD7458811.1"/>
    <property type="molecule type" value="Genomic_DNA"/>
</dbReference>
<protein>
    <submittedName>
        <fullName evidence="1">Uncharacterized protein</fullName>
    </submittedName>
</protein>
<dbReference type="Proteomes" id="UP000823775">
    <property type="component" value="Unassembled WGS sequence"/>
</dbReference>